<feature type="region of interest" description="Disordered" evidence="1">
    <location>
        <begin position="1"/>
        <end position="23"/>
    </location>
</feature>
<keyword evidence="2" id="KW-0472">Membrane</keyword>
<evidence type="ECO:0000256" key="2">
    <source>
        <dbReference type="SAM" id="Phobius"/>
    </source>
</evidence>
<dbReference type="AlphaFoldDB" id="A0A4Y2NP00"/>
<gene>
    <name evidence="3" type="ORF">AVEN_150417_1</name>
</gene>
<reference evidence="3 4" key="1">
    <citation type="journal article" date="2019" name="Sci. Rep.">
        <title>Orb-weaving spider Araneus ventricosus genome elucidates the spidroin gene catalogue.</title>
        <authorList>
            <person name="Kono N."/>
            <person name="Nakamura H."/>
            <person name="Ohtoshi R."/>
            <person name="Moran D.A.P."/>
            <person name="Shinohara A."/>
            <person name="Yoshida Y."/>
            <person name="Fujiwara M."/>
            <person name="Mori M."/>
            <person name="Tomita M."/>
            <person name="Arakawa K."/>
        </authorList>
    </citation>
    <scope>NUCLEOTIDE SEQUENCE [LARGE SCALE GENOMIC DNA]</scope>
</reference>
<dbReference type="Proteomes" id="UP000499080">
    <property type="component" value="Unassembled WGS sequence"/>
</dbReference>
<proteinExistence type="predicted"/>
<evidence type="ECO:0000256" key="1">
    <source>
        <dbReference type="SAM" id="MobiDB-lite"/>
    </source>
</evidence>
<name>A0A4Y2NP00_ARAVE</name>
<dbReference type="EMBL" id="BGPR01288660">
    <property type="protein sequence ID" value="GBN41021.1"/>
    <property type="molecule type" value="Genomic_DNA"/>
</dbReference>
<keyword evidence="2" id="KW-0812">Transmembrane</keyword>
<feature type="compositionally biased region" description="Polar residues" evidence="1">
    <location>
        <begin position="1"/>
        <end position="12"/>
    </location>
</feature>
<accession>A0A4Y2NP00</accession>
<sequence length="97" mass="10965">MNNQRECYSGQSKRTKYRENAEKTKVIKQQLPDMGKMDSFDSDAVDLRQETQNKIHDPNTPSATLDNPNFSTSASFFSILIIVAVVIAIFLVILIVK</sequence>
<protein>
    <submittedName>
        <fullName evidence="3">Uncharacterized protein</fullName>
    </submittedName>
</protein>
<comment type="caution">
    <text evidence="3">The sequence shown here is derived from an EMBL/GenBank/DDBJ whole genome shotgun (WGS) entry which is preliminary data.</text>
</comment>
<keyword evidence="2" id="KW-1133">Transmembrane helix</keyword>
<evidence type="ECO:0000313" key="3">
    <source>
        <dbReference type="EMBL" id="GBN41021.1"/>
    </source>
</evidence>
<feature type="transmembrane region" description="Helical" evidence="2">
    <location>
        <begin position="74"/>
        <end position="96"/>
    </location>
</feature>
<organism evidence="3 4">
    <name type="scientific">Araneus ventricosus</name>
    <name type="common">Orbweaver spider</name>
    <name type="synonym">Epeira ventricosa</name>
    <dbReference type="NCBI Taxonomy" id="182803"/>
    <lineage>
        <taxon>Eukaryota</taxon>
        <taxon>Metazoa</taxon>
        <taxon>Ecdysozoa</taxon>
        <taxon>Arthropoda</taxon>
        <taxon>Chelicerata</taxon>
        <taxon>Arachnida</taxon>
        <taxon>Araneae</taxon>
        <taxon>Araneomorphae</taxon>
        <taxon>Entelegynae</taxon>
        <taxon>Araneoidea</taxon>
        <taxon>Araneidae</taxon>
        <taxon>Araneus</taxon>
    </lineage>
</organism>
<keyword evidence="4" id="KW-1185">Reference proteome</keyword>
<evidence type="ECO:0000313" key="4">
    <source>
        <dbReference type="Proteomes" id="UP000499080"/>
    </source>
</evidence>